<feature type="region of interest" description="Disordered" evidence="1">
    <location>
        <begin position="147"/>
        <end position="197"/>
    </location>
</feature>
<evidence type="ECO:0000256" key="1">
    <source>
        <dbReference type="SAM" id="MobiDB-lite"/>
    </source>
</evidence>
<proteinExistence type="predicted"/>
<evidence type="ECO:0000313" key="3">
    <source>
        <dbReference type="Proteomes" id="UP000198775"/>
    </source>
</evidence>
<sequence>MADTTIGVSDEVKARLEPVKEEWGATSWDDFMDDLVEKNVDIDPEQLDGAAVEKHERVEKTRATAVGVLEALDEADMVDEAVEIIKEMSQQRMLAEHQQIVRHFLEKSRNGEPPNEMDRLLARIIIKTEGVRDQETVAAEIARGLFNESTTAERTTTQEISSSSRDQDDSSLLEDQDEVSSNSDSLFTGVEDVNDEI</sequence>
<dbReference type="EMBL" id="FOCX01000067">
    <property type="protein sequence ID" value="SEP29193.1"/>
    <property type="molecule type" value="Genomic_DNA"/>
</dbReference>
<dbReference type="AlphaFoldDB" id="A0A1H8WNV5"/>
<organism evidence="2 3">
    <name type="scientific">Halorientalis persicus</name>
    <dbReference type="NCBI Taxonomy" id="1367881"/>
    <lineage>
        <taxon>Archaea</taxon>
        <taxon>Methanobacteriati</taxon>
        <taxon>Methanobacteriota</taxon>
        <taxon>Stenosarchaea group</taxon>
        <taxon>Halobacteria</taxon>
        <taxon>Halobacteriales</taxon>
        <taxon>Haloarculaceae</taxon>
        <taxon>Halorientalis</taxon>
    </lineage>
</organism>
<gene>
    <name evidence="2" type="ORF">SAMN05216388_10676</name>
</gene>
<feature type="compositionally biased region" description="Polar residues" evidence="1">
    <location>
        <begin position="147"/>
        <end position="160"/>
    </location>
</feature>
<keyword evidence="3" id="KW-1185">Reference proteome</keyword>
<protein>
    <submittedName>
        <fullName evidence="2">Uncharacterized protein</fullName>
    </submittedName>
</protein>
<accession>A0A1H8WNV5</accession>
<feature type="compositionally biased region" description="Acidic residues" evidence="1">
    <location>
        <begin position="169"/>
        <end position="178"/>
    </location>
</feature>
<dbReference type="RefSeq" id="WP_092665000.1">
    <property type="nucleotide sequence ID" value="NZ_FOCX01000067.1"/>
</dbReference>
<reference evidence="3" key="1">
    <citation type="submission" date="2016-10" db="EMBL/GenBank/DDBJ databases">
        <authorList>
            <person name="Varghese N."/>
            <person name="Submissions S."/>
        </authorList>
    </citation>
    <scope>NUCLEOTIDE SEQUENCE [LARGE SCALE GENOMIC DNA]</scope>
    <source>
        <strain evidence="3">IBRC-M 10043</strain>
    </source>
</reference>
<dbReference type="OrthoDB" id="350420at2157"/>
<evidence type="ECO:0000313" key="2">
    <source>
        <dbReference type="EMBL" id="SEP29193.1"/>
    </source>
</evidence>
<dbReference type="Proteomes" id="UP000198775">
    <property type="component" value="Unassembled WGS sequence"/>
</dbReference>
<name>A0A1H8WNV5_9EURY</name>